<name>A0ABW0U413_9BACL</name>
<dbReference type="CDD" id="cd07956">
    <property type="entry name" value="Anticodon_Ia_Arg"/>
    <property type="match status" value="1"/>
</dbReference>
<dbReference type="SUPFAM" id="SSF47323">
    <property type="entry name" value="Anticodon-binding domain of a subclass of class I aminoacyl-tRNA synthetases"/>
    <property type="match status" value="1"/>
</dbReference>
<dbReference type="SMART" id="SM01016">
    <property type="entry name" value="Arg_tRNA_synt_N"/>
    <property type="match status" value="1"/>
</dbReference>
<evidence type="ECO:0000313" key="13">
    <source>
        <dbReference type="EMBL" id="MFC5604929.1"/>
    </source>
</evidence>
<gene>
    <name evidence="9 13" type="primary">argS</name>
    <name evidence="13" type="ORF">ACFPTP_16955</name>
</gene>
<evidence type="ECO:0000256" key="7">
    <source>
        <dbReference type="ARBA" id="ARBA00023146"/>
    </source>
</evidence>
<dbReference type="InterPro" id="IPR035684">
    <property type="entry name" value="ArgRS_core"/>
</dbReference>
<evidence type="ECO:0000259" key="12">
    <source>
        <dbReference type="SMART" id="SM01016"/>
    </source>
</evidence>
<keyword evidence="2 9" id="KW-0963">Cytoplasm</keyword>
<dbReference type="GO" id="GO:0004814">
    <property type="term" value="F:arginine-tRNA ligase activity"/>
    <property type="evidence" value="ECO:0007669"/>
    <property type="project" value="UniProtKB-EC"/>
</dbReference>
<dbReference type="Gene3D" id="3.40.50.620">
    <property type="entry name" value="HUPs"/>
    <property type="match status" value="1"/>
</dbReference>
<dbReference type="Pfam" id="PF03485">
    <property type="entry name" value="Arg_tRNA_synt_N"/>
    <property type="match status" value="1"/>
</dbReference>
<dbReference type="Proteomes" id="UP001596071">
    <property type="component" value="Unassembled WGS sequence"/>
</dbReference>
<dbReference type="HAMAP" id="MF_00123">
    <property type="entry name" value="Arg_tRNA_synth"/>
    <property type="match status" value="1"/>
</dbReference>
<dbReference type="PANTHER" id="PTHR11956">
    <property type="entry name" value="ARGINYL-TRNA SYNTHETASE"/>
    <property type="match status" value="1"/>
</dbReference>
<evidence type="ECO:0000313" key="14">
    <source>
        <dbReference type="Proteomes" id="UP001596071"/>
    </source>
</evidence>
<comment type="similarity">
    <text evidence="1 9 10">Belongs to the class-I aminoacyl-tRNA synthetase family.</text>
</comment>
<dbReference type="Gene3D" id="1.10.730.10">
    <property type="entry name" value="Isoleucyl-tRNA Synthetase, Domain 1"/>
    <property type="match status" value="1"/>
</dbReference>
<dbReference type="NCBIfam" id="TIGR00456">
    <property type="entry name" value="argS"/>
    <property type="match status" value="1"/>
</dbReference>
<evidence type="ECO:0000256" key="3">
    <source>
        <dbReference type="ARBA" id="ARBA00022598"/>
    </source>
</evidence>
<evidence type="ECO:0000256" key="2">
    <source>
        <dbReference type="ARBA" id="ARBA00022490"/>
    </source>
</evidence>
<keyword evidence="5 9" id="KW-0067">ATP-binding</keyword>
<dbReference type="EC" id="6.1.1.19" evidence="9"/>
<dbReference type="PANTHER" id="PTHR11956:SF5">
    <property type="entry name" value="ARGININE--TRNA LIGASE, CYTOPLASMIC"/>
    <property type="match status" value="1"/>
</dbReference>
<keyword evidence="4 9" id="KW-0547">Nucleotide-binding</keyword>
<keyword evidence="3 9" id="KW-0436">Ligase</keyword>
<dbReference type="PROSITE" id="PS00178">
    <property type="entry name" value="AA_TRNA_LIGASE_I"/>
    <property type="match status" value="1"/>
</dbReference>
<evidence type="ECO:0000256" key="9">
    <source>
        <dbReference type="HAMAP-Rule" id="MF_00123"/>
    </source>
</evidence>
<feature type="domain" description="DALR anticodon binding" evidence="11">
    <location>
        <begin position="437"/>
        <end position="555"/>
    </location>
</feature>
<dbReference type="Gene3D" id="3.30.1360.70">
    <property type="entry name" value="Arginyl tRNA synthetase N-terminal domain"/>
    <property type="match status" value="1"/>
</dbReference>
<reference evidence="14" key="1">
    <citation type="journal article" date="2019" name="Int. J. Syst. Evol. Microbiol.">
        <title>The Global Catalogue of Microorganisms (GCM) 10K type strain sequencing project: providing services to taxonomists for standard genome sequencing and annotation.</title>
        <authorList>
            <consortium name="The Broad Institute Genomics Platform"/>
            <consortium name="The Broad Institute Genome Sequencing Center for Infectious Disease"/>
            <person name="Wu L."/>
            <person name="Ma J."/>
        </authorList>
    </citation>
    <scope>NUCLEOTIDE SEQUENCE [LARGE SCALE GENOMIC DNA]</scope>
    <source>
        <strain evidence="14">KACC 11299</strain>
    </source>
</reference>
<dbReference type="CDD" id="cd00671">
    <property type="entry name" value="ArgRS_core"/>
    <property type="match status" value="1"/>
</dbReference>
<dbReference type="InterPro" id="IPR014729">
    <property type="entry name" value="Rossmann-like_a/b/a_fold"/>
</dbReference>
<dbReference type="InterPro" id="IPR001412">
    <property type="entry name" value="aa-tRNA-synth_I_CS"/>
</dbReference>
<evidence type="ECO:0000256" key="6">
    <source>
        <dbReference type="ARBA" id="ARBA00022917"/>
    </source>
</evidence>
<feature type="domain" description="Arginyl tRNA synthetase N-terminal" evidence="12">
    <location>
        <begin position="9"/>
        <end position="95"/>
    </location>
</feature>
<comment type="catalytic activity">
    <reaction evidence="8 9">
        <text>tRNA(Arg) + L-arginine + ATP = L-arginyl-tRNA(Arg) + AMP + diphosphate</text>
        <dbReference type="Rhea" id="RHEA:20301"/>
        <dbReference type="Rhea" id="RHEA-COMP:9658"/>
        <dbReference type="Rhea" id="RHEA-COMP:9673"/>
        <dbReference type="ChEBI" id="CHEBI:30616"/>
        <dbReference type="ChEBI" id="CHEBI:32682"/>
        <dbReference type="ChEBI" id="CHEBI:33019"/>
        <dbReference type="ChEBI" id="CHEBI:78442"/>
        <dbReference type="ChEBI" id="CHEBI:78513"/>
        <dbReference type="ChEBI" id="CHEBI:456215"/>
        <dbReference type="EC" id="6.1.1.19"/>
    </reaction>
</comment>
<dbReference type="RefSeq" id="WP_381447245.1">
    <property type="nucleotide sequence ID" value="NZ_JBHSNP010000029.1"/>
</dbReference>
<proteinExistence type="inferred from homology"/>
<accession>A0ABW0U413</accession>
<sequence length="555" mass="62140">MNAVEKIQQEIKDAFREAVLASGLADESAMPDIILETPKNKENGDYATNIAMQLTKIAKKPPRAIAEAILEKLDTSSTSIESLEIAGPGFINIRLKTDYLGEVIKTVLAQGADYGRSTYGGNEKVQVEFVSANPTGDLHLGHARGASIGDALCNILDFAGFDVSREYYINDAGNQVNNLALSVEARYFQALGLEKEMPEDGYHGQDIIDIGEKLAEEFGDKYVNVGEKERQDFFRKYGLEFELAKLKKDLEDFRVPFDNWFSETSLYTDGKIGIALDKLRANGHVFEEDGATWFRSTTFGDDKDRVLIKNDGTYTYLTPDIAYHEDKLRRGFDKLINIWGADHHGYIPRMKAAIEALGYDRDTLEVEVAQMVQLYKDGEKFKMSKRTGKAVTLRELVEEVGLDAVRYFFAMRSADSQMDFDLDLAISQSNENPVYYAQYAHARISSILRQAEETNLAASTDHVDLLQAEKELSLLKKIGDFPRAVSDAARLRSPHRITNYIQELAAEFHSFYNSEKVLDPDNKDLSEARLALITATRATIANALKLIGVAAPERM</sequence>
<evidence type="ECO:0000256" key="1">
    <source>
        <dbReference type="ARBA" id="ARBA00005594"/>
    </source>
</evidence>
<comment type="subunit">
    <text evidence="9">Monomer.</text>
</comment>
<keyword evidence="14" id="KW-1185">Reference proteome</keyword>
<dbReference type="InterPro" id="IPR036695">
    <property type="entry name" value="Arg-tRNA-synth_N_sf"/>
</dbReference>
<dbReference type="InterPro" id="IPR008909">
    <property type="entry name" value="DALR_anticod-bd"/>
</dbReference>
<dbReference type="PRINTS" id="PR01038">
    <property type="entry name" value="TRNASYNTHARG"/>
</dbReference>
<comment type="subcellular location">
    <subcellularLocation>
        <location evidence="9">Cytoplasm</location>
    </subcellularLocation>
</comment>
<comment type="caution">
    <text evidence="13">The sequence shown here is derived from an EMBL/GenBank/DDBJ whole genome shotgun (WGS) entry which is preliminary data.</text>
</comment>
<dbReference type="SUPFAM" id="SSF55190">
    <property type="entry name" value="Arginyl-tRNA synthetase (ArgRS), N-terminal 'additional' domain"/>
    <property type="match status" value="1"/>
</dbReference>
<keyword evidence="7 9" id="KW-0030">Aminoacyl-tRNA synthetase</keyword>
<evidence type="ECO:0000256" key="5">
    <source>
        <dbReference type="ARBA" id="ARBA00022840"/>
    </source>
</evidence>
<organism evidence="13 14">
    <name type="scientific">Sporosarcina koreensis</name>
    <dbReference type="NCBI Taxonomy" id="334735"/>
    <lineage>
        <taxon>Bacteria</taxon>
        <taxon>Bacillati</taxon>
        <taxon>Bacillota</taxon>
        <taxon>Bacilli</taxon>
        <taxon>Bacillales</taxon>
        <taxon>Caryophanaceae</taxon>
        <taxon>Sporosarcina</taxon>
    </lineage>
</organism>
<evidence type="ECO:0000256" key="8">
    <source>
        <dbReference type="ARBA" id="ARBA00049339"/>
    </source>
</evidence>
<dbReference type="InterPro" id="IPR001278">
    <property type="entry name" value="Arg-tRNA-ligase"/>
</dbReference>
<dbReference type="Pfam" id="PF05746">
    <property type="entry name" value="DALR_1"/>
    <property type="match status" value="1"/>
</dbReference>
<dbReference type="InterPro" id="IPR009080">
    <property type="entry name" value="tRNAsynth_Ia_anticodon-bd"/>
</dbReference>
<evidence type="ECO:0000256" key="4">
    <source>
        <dbReference type="ARBA" id="ARBA00022741"/>
    </source>
</evidence>
<dbReference type="Pfam" id="PF00750">
    <property type="entry name" value="tRNA-synt_1d"/>
    <property type="match status" value="1"/>
</dbReference>
<dbReference type="EMBL" id="JBHSNP010000029">
    <property type="protein sequence ID" value="MFC5604929.1"/>
    <property type="molecule type" value="Genomic_DNA"/>
</dbReference>
<protein>
    <recommendedName>
        <fullName evidence="9">Arginine--tRNA ligase</fullName>
        <ecNumber evidence="9">6.1.1.19</ecNumber>
    </recommendedName>
    <alternativeName>
        <fullName evidence="9">Arginyl-tRNA synthetase</fullName>
        <shortName evidence="9">ArgRS</shortName>
    </alternativeName>
</protein>
<evidence type="ECO:0000256" key="10">
    <source>
        <dbReference type="RuleBase" id="RU363038"/>
    </source>
</evidence>
<evidence type="ECO:0000259" key="11">
    <source>
        <dbReference type="SMART" id="SM00836"/>
    </source>
</evidence>
<dbReference type="SUPFAM" id="SSF52374">
    <property type="entry name" value="Nucleotidylyl transferase"/>
    <property type="match status" value="1"/>
</dbReference>
<dbReference type="InterPro" id="IPR005148">
    <property type="entry name" value="Arg-tRNA-synth_N"/>
</dbReference>
<feature type="short sequence motif" description="'HIGH' region" evidence="9">
    <location>
        <begin position="132"/>
        <end position="142"/>
    </location>
</feature>
<keyword evidence="6 9" id="KW-0648">Protein biosynthesis</keyword>
<dbReference type="SMART" id="SM00836">
    <property type="entry name" value="DALR_1"/>
    <property type="match status" value="1"/>
</dbReference>